<name>A0AAV4QSM2_CAEEX</name>
<dbReference type="Proteomes" id="UP001054945">
    <property type="component" value="Unassembled WGS sequence"/>
</dbReference>
<accession>A0AAV4QSM2</accession>
<dbReference type="EMBL" id="BPLR01006764">
    <property type="protein sequence ID" value="GIY12262.1"/>
    <property type="molecule type" value="Genomic_DNA"/>
</dbReference>
<evidence type="ECO:0000313" key="1">
    <source>
        <dbReference type="EMBL" id="GIY12262.1"/>
    </source>
</evidence>
<evidence type="ECO:0000313" key="2">
    <source>
        <dbReference type="Proteomes" id="UP001054945"/>
    </source>
</evidence>
<dbReference type="AlphaFoldDB" id="A0AAV4QSM2"/>
<comment type="caution">
    <text evidence="1">The sequence shown here is derived from an EMBL/GenBank/DDBJ whole genome shotgun (WGS) entry which is preliminary data.</text>
</comment>
<reference evidence="1 2" key="1">
    <citation type="submission" date="2021-06" db="EMBL/GenBank/DDBJ databases">
        <title>Caerostris extrusa draft genome.</title>
        <authorList>
            <person name="Kono N."/>
            <person name="Arakawa K."/>
        </authorList>
    </citation>
    <scope>NUCLEOTIDE SEQUENCE [LARGE SCALE GENOMIC DNA]</scope>
</reference>
<proteinExistence type="predicted"/>
<protein>
    <submittedName>
        <fullName evidence="1">Uncharacterized protein</fullName>
    </submittedName>
</protein>
<keyword evidence="2" id="KW-1185">Reference proteome</keyword>
<organism evidence="1 2">
    <name type="scientific">Caerostris extrusa</name>
    <name type="common">Bark spider</name>
    <name type="synonym">Caerostris bankana</name>
    <dbReference type="NCBI Taxonomy" id="172846"/>
    <lineage>
        <taxon>Eukaryota</taxon>
        <taxon>Metazoa</taxon>
        <taxon>Ecdysozoa</taxon>
        <taxon>Arthropoda</taxon>
        <taxon>Chelicerata</taxon>
        <taxon>Arachnida</taxon>
        <taxon>Araneae</taxon>
        <taxon>Araneomorphae</taxon>
        <taxon>Entelegynae</taxon>
        <taxon>Araneoidea</taxon>
        <taxon>Araneidae</taxon>
        <taxon>Caerostris</taxon>
    </lineage>
</organism>
<sequence length="83" mass="9203">MCVVVIRRSSSLACHQVSLARWCRVVENIVQTQRSFKYCITLWRTSSVEDGDSVGKVYAIVLKRLAGALTVACQCAEGILLEL</sequence>
<gene>
    <name evidence="1" type="ORF">CEXT_59611</name>
</gene>